<dbReference type="RefSeq" id="WP_004026247.1">
    <property type="nucleotide sequence ID" value="NZ_JAJBIS010000001.1"/>
</dbReference>
<dbReference type="GO" id="GO:0004519">
    <property type="term" value="F:endonuclease activity"/>
    <property type="evidence" value="ECO:0007669"/>
    <property type="project" value="UniProtKB-KW"/>
</dbReference>
<comment type="similarity">
    <text evidence="1">Belongs to the type-I restriction system S methylase family.</text>
</comment>
<sequence>MSIVNIGSICKIIGGSTPSTKNNNLWKKEIPFYSLADLLINVASRYISIENNKFIDEPAILFSSTATIGNVCYVEEKCWFNDQIKAFISKDSNVLNTKYLYYWFLNNKHIIKSQANKGSVFSSIGIKELVNMKINLPSIEEQNAIISIIEPHEKLFVKYSNLVDISSVENAKKDVDNLISIIEPLDILENKINKLKTVLKKLLINIYDKNCNSHVNLFENNKIYTNKYLNQNLYCDTSCIGELEINFSKMINISLEDKPSRADLSIKNNSIIFSKLLGENKVYCFLNNENIVFSTGFFNIKSNDENNDDLLSFLLSSDFKNQKSMLANGTTMIGINNSDLTKVRCKAPFLNSNIYFTFFNKLNEIENKITLARNKIVNLLIK</sequence>
<evidence type="ECO:0000256" key="3">
    <source>
        <dbReference type="ARBA" id="ARBA00023125"/>
    </source>
</evidence>
<evidence type="ECO:0000256" key="1">
    <source>
        <dbReference type="ARBA" id="ARBA00010923"/>
    </source>
</evidence>
<dbReference type="EMBL" id="JAJBIS010000001">
    <property type="protein sequence ID" value="MCF1348719.1"/>
    <property type="molecule type" value="Genomic_DNA"/>
</dbReference>
<proteinExistence type="inferred from homology"/>
<dbReference type="PANTHER" id="PTHR30408">
    <property type="entry name" value="TYPE-1 RESTRICTION ENZYME ECOKI SPECIFICITY PROTEIN"/>
    <property type="match status" value="1"/>
</dbReference>
<feature type="domain" description="Type I restriction modification DNA specificity" evidence="4">
    <location>
        <begin position="3"/>
        <end position="154"/>
    </location>
</feature>
<protein>
    <submittedName>
        <fullName evidence="5">Restriction endonuclease subunit S</fullName>
    </submittedName>
</protein>
<keyword evidence="5" id="KW-0255">Endonuclease</keyword>
<keyword evidence="5" id="KW-0540">Nuclease</keyword>
<dbReference type="Pfam" id="PF01420">
    <property type="entry name" value="Methylase_S"/>
    <property type="match status" value="1"/>
</dbReference>
<evidence type="ECO:0000313" key="6">
    <source>
        <dbReference type="Proteomes" id="UP001201240"/>
    </source>
</evidence>
<organism evidence="5 6">
    <name type="scientific">Ureaplasma urealyticum</name>
    <name type="common">Ureaplasma urealyticum biotype 2</name>
    <dbReference type="NCBI Taxonomy" id="2130"/>
    <lineage>
        <taxon>Bacteria</taxon>
        <taxon>Bacillati</taxon>
        <taxon>Mycoplasmatota</taxon>
        <taxon>Mycoplasmoidales</taxon>
        <taxon>Mycoplasmoidaceae</taxon>
        <taxon>Ureaplasma</taxon>
    </lineage>
</organism>
<keyword evidence="3" id="KW-0238">DNA-binding</keyword>
<evidence type="ECO:0000313" key="5">
    <source>
        <dbReference type="EMBL" id="MCF1348719.1"/>
    </source>
</evidence>
<keyword evidence="5" id="KW-0378">Hydrolase</keyword>
<accession>A0ABD4SKQ1</accession>
<comment type="caution">
    <text evidence="5">The sequence shown here is derived from an EMBL/GenBank/DDBJ whole genome shotgun (WGS) entry which is preliminary data.</text>
</comment>
<dbReference type="PANTHER" id="PTHR30408:SF12">
    <property type="entry name" value="TYPE I RESTRICTION ENZYME MJAVIII SPECIFICITY SUBUNIT"/>
    <property type="match status" value="1"/>
</dbReference>
<keyword evidence="2" id="KW-0680">Restriction system</keyword>
<evidence type="ECO:0000256" key="2">
    <source>
        <dbReference type="ARBA" id="ARBA00022747"/>
    </source>
</evidence>
<dbReference type="InterPro" id="IPR044946">
    <property type="entry name" value="Restrct_endonuc_typeI_TRD_sf"/>
</dbReference>
<dbReference type="GO" id="GO:0003677">
    <property type="term" value="F:DNA binding"/>
    <property type="evidence" value="ECO:0007669"/>
    <property type="project" value="UniProtKB-KW"/>
</dbReference>
<dbReference type="Proteomes" id="UP001201240">
    <property type="component" value="Unassembled WGS sequence"/>
</dbReference>
<reference evidence="5 6" key="1">
    <citation type="submission" date="2021-10" db="EMBL/GenBank/DDBJ databases">
        <title>Sequencing the mobilome of antimicrobial resistant bacterial isolates spanning a range of GC content: The potential of a sustainable low cost, low infrastructure approach for surveillance with Oxford Nanopore sequencing.</title>
        <authorList>
            <person name="Sands K."/>
        </authorList>
    </citation>
    <scope>NUCLEOTIDE SEQUENCE [LARGE SCALE GENOMIC DNA]</scope>
    <source>
        <strain evidence="5 6">MIN-202</strain>
    </source>
</reference>
<name>A0ABD4SKQ1_UREUR</name>
<gene>
    <name evidence="5" type="ORF">LH652_00185</name>
</gene>
<dbReference type="AlphaFoldDB" id="A0ABD4SKQ1"/>
<dbReference type="SUPFAM" id="SSF116734">
    <property type="entry name" value="DNA methylase specificity domain"/>
    <property type="match status" value="2"/>
</dbReference>
<dbReference type="Gene3D" id="3.90.220.20">
    <property type="entry name" value="DNA methylase specificity domains"/>
    <property type="match status" value="2"/>
</dbReference>
<dbReference type="GO" id="GO:0009307">
    <property type="term" value="P:DNA restriction-modification system"/>
    <property type="evidence" value="ECO:0007669"/>
    <property type="project" value="UniProtKB-KW"/>
</dbReference>
<dbReference type="InterPro" id="IPR000055">
    <property type="entry name" value="Restrct_endonuc_typeI_TRD"/>
</dbReference>
<dbReference type="InterPro" id="IPR052021">
    <property type="entry name" value="Type-I_RS_S_subunit"/>
</dbReference>
<evidence type="ECO:0000259" key="4">
    <source>
        <dbReference type="Pfam" id="PF01420"/>
    </source>
</evidence>